<comment type="caution">
    <text evidence="1">The sequence shown here is derived from an EMBL/GenBank/DDBJ whole genome shotgun (WGS) entry which is preliminary data.</text>
</comment>
<evidence type="ECO:0000313" key="2">
    <source>
        <dbReference type="EMBL" id="MDR6836910.1"/>
    </source>
</evidence>
<name>A0AAJ2BXL3_ACIDE</name>
<evidence type="ECO:0000313" key="1">
    <source>
        <dbReference type="EMBL" id="MDR6766152.1"/>
    </source>
</evidence>
<reference evidence="1 3" key="1">
    <citation type="submission" date="2023-07" db="EMBL/GenBank/DDBJ databases">
        <title>Sorghum-associated microbial communities from plants grown in Nebraska, USA.</title>
        <authorList>
            <person name="Schachtman D."/>
        </authorList>
    </citation>
    <scope>NUCLEOTIDE SEQUENCE</scope>
    <source>
        <strain evidence="2 3">BE105</strain>
        <strain evidence="1">BE69</strain>
    </source>
</reference>
<keyword evidence="3" id="KW-1185">Reference proteome</keyword>
<dbReference type="Proteomes" id="UP001253458">
    <property type="component" value="Unassembled WGS sequence"/>
</dbReference>
<dbReference type="EMBL" id="JAVDTL010000002">
    <property type="protein sequence ID" value="MDR6766152.1"/>
    <property type="molecule type" value="Genomic_DNA"/>
</dbReference>
<evidence type="ECO:0000313" key="4">
    <source>
        <dbReference type="Proteomes" id="UP001253458"/>
    </source>
</evidence>
<dbReference type="RefSeq" id="WP_209817165.1">
    <property type="nucleotide sequence ID" value="NZ_JAVDTL010000002.1"/>
</dbReference>
<dbReference type="Gene3D" id="3.40.50.2000">
    <property type="entry name" value="Glycogen Phosphorylase B"/>
    <property type="match status" value="1"/>
</dbReference>
<sequence>MDAATLVPDGVLFVTYGNGHIAKVAPVVKALEARGVRCWVLALTLGFTQARRMGLNPLGYKDFMHLVDAEKALAYGRKLWPENQHPDVDEFESCCYLGVNYLDWVEAYGEENAAQLYAKGGRRSFLPLRFMGRLIESLSPAVVVSTSSPRSEQAAIEAAVARQVPCLTMLDVFANPHDTYLHHKVYADRITAPSRLAARQLRDAGIDDGRVLVTGCPAYDYLQDPSGPAQGLAFRQMHGWEGKRIVLWCGSLELPSPPSPPDLAGTGLCVQVERQLREWVRLRPNVALIVRYHPTQYHLFPDQGSQERVYVSNSTKDGLGPQLHAADTVLVQTSTVGFEAALLGKRVLNLAFSPTVIHTEYDFTKLGLAQSVSTLEALEAVLDQPNQLVEDIGSRPPVGAATPRVVDEILNIARGDFCAASGHYAP</sequence>
<gene>
    <name evidence="1" type="ORF">J2W88_001417</name>
    <name evidence="2" type="ORF">J2W93_001738</name>
</gene>
<dbReference type="Gene3D" id="3.40.50.12580">
    <property type="match status" value="1"/>
</dbReference>
<organism evidence="1 4">
    <name type="scientific">Acidovorax delafieldii</name>
    <name type="common">Pseudomonas delafieldii</name>
    <dbReference type="NCBI Taxonomy" id="47920"/>
    <lineage>
        <taxon>Bacteria</taxon>
        <taxon>Pseudomonadati</taxon>
        <taxon>Pseudomonadota</taxon>
        <taxon>Betaproteobacteria</taxon>
        <taxon>Burkholderiales</taxon>
        <taxon>Comamonadaceae</taxon>
        <taxon>Acidovorax</taxon>
    </lineage>
</organism>
<dbReference type="AlphaFoldDB" id="A0AAJ2BXL3"/>
<dbReference type="InterPro" id="IPR043148">
    <property type="entry name" value="TagF_C"/>
</dbReference>
<accession>A0AAJ2BXL3</accession>
<dbReference type="EMBL" id="JAVDTS010000002">
    <property type="protein sequence ID" value="MDR6836910.1"/>
    <property type="molecule type" value="Genomic_DNA"/>
</dbReference>
<dbReference type="SUPFAM" id="SSF53756">
    <property type="entry name" value="UDP-Glycosyltransferase/glycogen phosphorylase"/>
    <property type="match status" value="1"/>
</dbReference>
<proteinExistence type="predicted"/>
<dbReference type="Proteomes" id="UP001249076">
    <property type="component" value="Unassembled WGS sequence"/>
</dbReference>
<protein>
    <submittedName>
        <fullName evidence="1">Uncharacterized protein</fullName>
    </submittedName>
</protein>
<evidence type="ECO:0000313" key="3">
    <source>
        <dbReference type="Proteomes" id="UP001249076"/>
    </source>
</evidence>